<accession>A0A7C9EPZ7</accession>
<proteinExistence type="predicted"/>
<name>A0A7C9EPZ7_OPUST</name>
<organism evidence="1">
    <name type="scientific">Opuntia streptacantha</name>
    <name type="common">Prickly pear cactus</name>
    <name type="synonym">Opuntia cardona</name>
    <dbReference type="NCBI Taxonomy" id="393608"/>
    <lineage>
        <taxon>Eukaryota</taxon>
        <taxon>Viridiplantae</taxon>
        <taxon>Streptophyta</taxon>
        <taxon>Embryophyta</taxon>
        <taxon>Tracheophyta</taxon>
        <taxon>Spermatophyta</taxon>
        <taxon>Magnoliopsida</taxon>
        <taxon>eudicotyledons</taxon>
        <taxon>Gunneridae</taxon>
        <taxon>Pentapetalae</taxon>
        <taxon>Caryophyllales</taxon>
        <taxon>Cactineae</taxon>
        <taxon>Cactaceae</taxon>
        <taxon>Opuntioideae</taxon>
        <taxon>Opuntia</taxon>
    </lineage>
</organism>
<dbReference type="EMBL" id="GISG01258885">
    <property type="protein sequence ID" value="MBA4673400.1"/>
    <property type="molecule type" value="Transcribed_RNA"/>
</dbReference>
<dbReference type="AlphaFoldDB" id="A0A7C9EPZ7"/>
<reference evidence="1" key="2">
    <citation type="submission" date="2020-07" db="EMBL/GenBank/DDBJ databases">
        <authorList>
            <person name="Vera ALvarez R."/>
            <person name="Arias-Moreno D.M."/>
            <person name="Jimenez-Jacinto V."/>
            <person name="Jimenez-Bremont J.F."/>
            <person name="Swaminathan K."/>
            <person name="Moose S.P."/>
            <person name="Guerrero-Gonzalez M.L."/>
            <person name="Marino-Ramirez L."/>
            <person name="Landsman D."/>
            <person name="Rodriguez-Kessler M."/>
            <person name="Delgado-Sanchez P."/>
        </authorList>
    </citation>
    <scope>NUCLEOTIDE SEQUENCE</scope>
    <source>
        <tissue evidence="1">Cladode</tissue>
    </source>
</reference>
<evidence type="ECO:0000313" key="1">
    <source>
        <dbReference type="EMBL" id="MBA4673400.1"/>
    </source>
</evidence>
<reference evidence="1" key="1">
    <citation type="journal article" date="2013" name="J. Plant Res.">
        <title>Effect of fungi and light on seed germination of three Opuntia species from semiarid lands of central Mexico.</title>
        <authorList>
            <person name="Delgado-Sanchez P."/>
            <person name="Jimenez-Bremont J.F."/>
            <person name="Guerrero-Gonzalez Mde L."/>
            <person name="Flores J."/>
        </authorList>
    </citation>
    <scope>NUCLEOTIDE SEQUENCE</scope>
    <source>
        <tissue evidence="1">Cladode</tissue>
    </source>
</reference>
<protein>
    <submittedName>
        <fullName evidence="1">Uncharacterized protein</fullName>
    </submittedName>
</protein>
<sequence length="99" mass="11105">MNLQHYTVFNLSVDKWIDLIKSPNRTGPSQNFSKEKNQKTCPDLLVLPWLELDSSILTLMRSQNPQGYSAASLTRRGVTARCLGLGDLESHSLKWASEG</sequence>